<dbReference type="Pfam" id="PF00440">
    <property type="entry name" value="TetR_N"/>
    <property type="match status" value="1"/>
</dbReference>
<dbReference type="EMBL" id="BAAATR010000006">
    <property type="protein sequence ID" value="GAA2238570.1"/>
    <property type="molecule type" value="Genomic_DNA"/>
</dbReference>
<keyword evidence="3" id="KW-0804">Transcription</keyword>
<dbReference type="InterPro" id="IPR011075">
    <property type="entry name" value="TetR_C"/>
</dbReference>
<evidence type="ECO:0000256" key="1">
    <source>
        <dbReference type="ARBA" id="ARBA00023015"/>
    </source>
</evidence>
<dbReference type="InterPro" id="IPR001647">
    <property type="entry name" value="HTH_TetR"/>
</dbReference>
<organism evidence="6 7">
    <name type="scientific">Kitasatospora cystarginea</name>
    <dbReference type="NCBI Taxonomy" id="58350"/>
    <lineage>
        <taxon>Bacteria</taxon>
        <taxon>Bacillati</taxon>
        <taxon>Actinomycetota</taxon>
        <taxon>Actinomycetes</taxon>
        <taxon>Kitasatosporales</taxon>
        <taxon>Streptomycetaceae</taxon>
        <taxon>Kitasatospora</taxon>
    </lineage>
</organism>
<keyword evidence="7" id="KW-1185">Reference proteome</keyword>
<keyword evidence="2 4" id="KW-0238">DNA-binding</keyword>
<dbReference type="PANTHER" id="PTHR30055:SF225">
    <property type="entry name" value="TRANSCRIPTIONAL REGULATORY PROTEIN-RELATED"/>
    <property type="match status" value="1"/>
</dbReference>
<evidence type="ECO:0000256" key="2">
    <source>
        <dbReference type="ARBA" id="ARBA00023125"/>
    </source>
</evidence>
<dbReference type="PROSITE" id="PS50977">
    <property type="entry name" value="HTH_TETR_2"/>
    <property type="match status" value="1"/>
</dbReference>
<dbReference type="SUPFAM" id="SSF46689">
    <property type="entry name" value="Homeodomain-like"/>
    <property type="match status" value="1"/>
</dbReference>
<evidence type="ECO:0000313" key="6">
    <source>
        <dbReference type="EMBL" id="GAA2238570.1"/>
    </source>
</evidence>
<dbReference type="Pfam" id="PF16859">
    <property type="entry name" value="TetR_C_11"/>
    <property type="match status" value="1"/>
</dbReference>
<sequence>MPQQAEPHGRPAGAPLRRRGRELESAIFEAALGRLTAAGYAGLTMEGIAAAAQTGKAALYRRWPSKEELVLDALRASLPPVGPAPDTGSLRADLVELLARMRAVMLSEPGAAVRAIIGEADRERACAFLELVLARVVDPTVRAIAEILGRGVARGEVRPGAVTPLVADVAPALLLYRVKLGRGAFCEADAEAVVDEVLLPIVRP</sequence>
<feature type="domain" description="HTH tetR-type" evidence="5">
    <location>
        <begin position="21"/>
        <end position="81"/>
    </location>
</feature>
<dbReference type="Gene3D" id="1.10.10.60">
    <property type="entry name" value="Homeodomain-like"/>
    <property type="match status" value="1"/>
</dbReference>
<dbReference type="PANTHER" id="PTHR30055">
    <property type="entry name" value="HTH-TYPE TRANSCRIPTIONAL REGULATOR RUTR"/>
    <property type="match status" value="1"/>
</dbReference>
<dbReference type="SUPFAM" id="SSF48498">
    <property type="entry name" value="Tetracyclin repressor-like, C-terminal domain"/>
    <property type="match status" value="1"/>
</dbReference>
<reference evidence="6 7" key="1">
    <citation type="journal article" date="2019" name="Int. J. Syst. Evol. Microbiol.">
        <title>The Global Catalogue of Microorganisms (GCM) 10K type strain sequencing project: providing services to taxonomists for standard genome sequencing and annotation.</title>
        <authorList>
            <consortium name="The Broad Institute Genomics Platform"/>
            <consortium name="The Broad Institute Genome Sequencing Center for Infectious Disease"/>
            <person name="Wu L."/>
            <person name="Ma J."/>
        </authorList>
    </citation>
    <scope>NUCLEOTIDE SEQUENCE [LARGE SCALE GENOMIC DNA]</scope>
    <source>
        <strain evidence="6 7">JCM 7356</strain>
    </source>
</reference>
<proteinExistence type="predicted"/>
<comment type="caution">
    <text evidence="6">The sequence shown here is derived from an EMBL/GenBank/DDBJ whole genome shotgun (WGS) entry which is preliminary data.</text>
</comment>
<accession>A0ABN3DPX1</accession>
<keyword evidence="1" id="KW-0805">Transcription regulation</keyword>
<evidence type="ECO:0000313" key="7">
    <source>
        <dbReference type="Proteomes" id="UP001500305"/>
    </source>
</evidence>
<dbReference type="Gene3D" id="1.10.357.10">
    <property type="entry name" value="Tetracycline Repressor, domain 2"/>
    <property type="match status" value="1"/>
</dbReference>
<protein>
    <submittedName>
        <fullName evidence="6">TetR/AcrR family transcriptional regulator</fullName>
    </submittedName>
</protein>
<evidence type="ECO:0000259" key="5">
    <source>
        <dbReference type="PROSITE" id="PS50977"/>
    </source>
</evidence>
<dbReference type="InterPro" id="IPR036271">
    <property type="entry name" value="Tet_transcr_reg_TetR-rel_C_sf"/>
</dbReference>
<dbReference type="InterPro" id="IPR009057">
    <property type="entry name" value="Homeodomain-like_sf"/>
</dbReference>
<dbReference type="Proteomes" id="UP001500305">
    <property type="component" value="Unassembled WGS sequence"/>
</dbReference>
<dbReference type="InterPro" id="IPR050109">
    <property type="entry name" value="HTH-type_TetR-like_transc_reg"/>
</dbReference>
<name>A0ABN3DPX1_9ACTN</name>
<evidence type="ECO:0000256" key="4">
    <source>
        <dbReference type="PROSITE-ProRule" id="PRU00335"/>
    </source>
</evidence>
<dbReference type="RefSeq" id="WP_344635862.1">
    <property type="nucleotide sequence ID" value="NZ_BAAATR010000006.1"/>
</dbReference>
<evidence type="ECO:0000256" key="3">
    <source>
        <dbReference type="ARBA" id="ARBA00023163"/>
    </source>
</evidence>
<gene>
    <name evidence="6" type="ORF">GCM10010430_19530</name>
</gene>
<feature type="DNA-binding region" description="H-T-H motif" evidence="4">
    <location>
        <begin position="44"/>
        <end position="63"/>
    </location>
</feature>